<organism evidence="17 18">
    <name type="scientific">Globodera rostochiensis</name>
    <name type="common">Golden nematode worm</name>
    <name type="synonym">Heterodera rostochiensis</name>
    <dbReference type="NCBI Taxonomy" id="31243"/>
    <lineage>
        <taxon>Eukaryota</taxon>
        <taxon>Metazoa</taxon>
        <taxon>Ecdysozoa</taxon>
        <taxon>Nematoda</taxon>
        <taxon>Chromadorea</taxon>
        <taxon>Rhabditida</taxon>
        <taxon>Tylenchina</taxon>
        <taxon>Tylenchomorpha</taxon>
        <taxon>Tylenchoidea</taxon>
        <taxon>Heteroderidae</taxon>
        <taxon>Heteroderinae</taxon>
        <taxon>Globodera</taxon>
    </lineage>
</organism>
<dbReference type="InterPro" id="IPR018506">
    <property type="entry name" value="Cyt_B5_heme-BS"/>
</dbReference>
<keyword evidence="8" id="KW-0249">Electron transport</keyword>
<dbReference type="SMART" id="SM01117">
    <property type="entry name" value="Cyt-b5"/>
    <property type="match status" value="1"/>
</dbReference>
<evidence type="ECO:0000313" key="17">
    <source>
        <dbReference type="Proteomes" id="UP000887572"/>
    </source>
</evidence>
<dbReference type="GO" id="GO:0020037">
    <property type="term" value="F:heme binding"/>
    <property type="evidence" value="ECO:0007669"/>
    <property type="project" value="UniProtKB-UniRule"/>
</dbReference>
<proteinExistence type="inferred from homology"/>
<dbReference type="Proteomes" id="UP000887572">
    <property type="component" value="Unplaced"/>
</dbReference>
<protein>
    <recommendedName>
        <fullName evidence="13">Cytochrome b5</fullName>
    </recommendedName>
</protein>
<dbReference type="InterPro" id="IPR036400">
    <property type="entry name" value="Cyt_B5-like_heme/steroid_sf"/>
</dbReference>
<evidence type="ECO:0000313" key="18">
    <source>
        <dbReference type="WBParaSite" id="Gr19_v10_g12468.t1"/>
    </source>
</evidence>
<evidence type="ECO:0000256" key="6">
    <source>
        <dbReference type="ARBA" id="ARBA00022824"/>
    </source>
</evidence>
<keyword evidence="9 14" id="KW-0408">Iron</keyword>
<evidence type="ECO:0000256" key="9">
    <source>
        <dbReference type="ARBA" id="ARBA00023004"/>
    </source>
</evidence>
<keyword evidence="5 14" id="KW-0479">Metal-binding</keyword>
<keyword evidence="3 14" id="KW-0349">Heme</keyword>
<dbReference type="SUPFAM" id="SSF55856">
    <property type="entry name" value="Cytochrome b5-like heme/steroid binding domain"/>
    <property type="match status" value="1"/>
</dbReference>
<evidence type="ECO:0000256" key="7">
    <source>
        <dbReference type="ARBA" id="ARBA00022848"/>
    </source>
</evidence>
<dbReference type="AlphaFoldDB" id="A0A914GYX3"/>
<dbReference type="Gene3D" id="3.10.120.10">
    <property type="entry name" value="Cytochrome b5-like heme/steroid binding domain"/>
    <property type="match status" value="1"/>
</dbReference>
<dbReference type="InterPro" id="IPR050668">
    <property type="entry name" value="Cytochrome_b5"/>
</dbReference>
<evidence type="ECO:0000256" key="3">
    <source>
        <dbReference type="ARBA" id="ARBA00022617"/>
    </source>
</evidence>
<evidence type="ECO:0000256" key="12">
    <source>
        <dbReference type="ARBA" id="ARBA00038168"/>
    </source>
</evidence>
<dbReference type="Pfam" id="PF00173">
    <property type="entry name" value="Cyt-b5"/>
    <property type="match status" value="1"/>
</dbReference>
<dbReference type="PRINTS" id="PR00363">
    <property type="entry name" value="CYTOCHROMEB5"/>
</dbReference>
<evidence type="ECO:0000256" key="8">
    <source>
        <dbReference type="ARBA" id="ARBA00022982"/>
    </source>
</evidence>
<keyword evidence="7" id="KW-0492">Microsome</keyword>
<dbReference type="PROSITE" id="PS00191">
    <property type="entry name" value="CYTOCHROME_B5_1"/>
    <property type="match status" value="1"/>
</dbReference>
<dbReference type="WBParaSite" id="Gr19_v10_g12468.t1">
    <property type="protein sequence ID" value="Gr19_v10_g12468.t1"/>
    <property type="gene ID" value="Gr19_v10_g12468"/>
</dbReference>
<feature type="transmembrane region" description="Helical" evidence="14">
    <location>
        <begin position="116"/>
        <end position="137"/>
    </location>
</feature>
<evidence type="ECO:0000256" key="11">
    <source>
        <dbReference type="ARBA" id="ARBA00037877"/>
    </source>
</evidence>
<evidence type="ECO:0000259" key="16">
    <source>
        <dbReference type="PROSITE" id="PS50255"/>
    </source>
</evidence>
<dbReference type="PROSITE" id="PS50255">
    <property type="entry name" value="CYTOCHROME_B5_2"/>
    <property type="match status" value="1"/>
</dbReference>
<accession>A0A914GYX3</accession>
<comment type="similarity">
    <text evidence="12 14">Belongs to the cytochrome b5 family.</text>
</comment>
<keyword evidence="10 14" id="KW-0472">Membrane</keyword>
<dbReference type="InterPro" id="IPR001199">
    <property type="entry name" value="Cyt_B5-like_heme/steroid-bd"/>
</dbReference>
<keyword evidence="14" id="KW-1133">Transmembrane helix</keyword>
<evidence type="ECO:0000256" key="14">
    <source>
        <dbReference type="RuleBase" id="RU362121"/>
    </source>
</evidence>
<keyword evidence="17" id="KW-1185">Reference proteome</keyword>
<evidence type="ECO:0000256" key="5">
    <source>
        <dbReference type="ARBA" id="ARBA00022723"/>
    </source>
</evidence>
<keyword evidence="6" id="KW-0256">Endoplasmic reticulum</keyword>
<keyword evidence="4 14" id="KW-0812">Transmembrane</keyword>
<reference evidence="18" key="1">
    <citation type="submission" date="2022-11" db="UniProtKB">
        <authorList>
            <consortium name="WormBaseParasite"/>
        </authorList>
    </citation>
    <scope>IDENTIFICATION</scope>
</reference>
<dbReference type="GO" id="GO:0046872">
    <property type="term" value="F:metal ion binding"/>
    <property type="evidence" value="ECO:0007669"/>
    <property type="project" value="UniProtKB-UniRule"/>
</dbReference>
<evidence type="ECO:0000256" key="2">
    <source>
        <dbReference type="ARBA" id="ARBA00022448"/>
    </source>
</evidence>
<dbReference type="FunFam" id="3.10.120.10:FF:000002">
    <property type="entry name" value="Cytochrome b5 type B"/>
    <property type="match status" value="1"/>
</dbReference>
<feature type="region of interest" description="Disordered" evidence="15">
    <location>
        <begin position="77"/>
        <end position="100"/>
    </location>
</feature>
<evidence type="ECO:0000256" key="1">
    <source>
        <dbReference type="ARBA" id="ARBA00004131"/>
    </source>
</evidence>
<keyword evidence="2" id="KW-0813">Transport</keyword>
<dbReference type="GO" id="GO:0005789">
    <property type="term" value="C:endoplasmic reticulum membrane"/>
    <property type="evidence" value="ECO:0007669"/>
    <property type="project" value="UniProtKB-SubCell"/>
</dbReference>
<name>A0A914GYX3_GLORO</name>
<evidence type="ECO:0000256" key="15">
    <source>
        <dbReference type="SAM" id="MobiDB-lite"/>
    </source>
</evidence>
<dbReference type="PANTHER" id="PTHR19359">
    <property type="entry name" value="CYTOCHROME B5"/>
    <property type="match status" value="1"/>
</dbReference>
<comment type="subcellular location">
    <subcellularLocation>
        <location evidence="1">Endoplasmic reticulum membrane</location>
        <topology evidence="1">Single-pass membrane protein</topology>
        <orientation evidence="1">Cytoplasmic side</orientation>
    </subcellularLocation>
    <subcellularLocation>
        <location evidence="11">Microsome membrane</location>
        <topology evidence="11">Single-pass membrane protein</topology>
        <orientation evidence="11">Cytoplasmic side</orientation>
    </subcellularLocation>
</comment>
<evidence type="ECO:0000256" key="13">
    <source>
        <dbReference type="ARBA" id="ARBA00039806"/>
    </source>
</evidence>
<sequence length="144" mass="16070">MVVKFTKDEVARHNHDGSAWIIMNDKVYDVTKFLMEHPGGEDVLLQWAGSDATEVFNDVGHSNDAKELTEEYLVGEVNNDDDGQETAGLSLPEEAKREGETESWRNILTSPTWSNLLIPVALSIGVFCVYKFGTALYRQMISSS</sequence>
<dbReference type="PANTHER" id="PTHR19359:SF150">
    <property type="entry name" value="CYTOCHROME B5"/>
    <property type="match status" value="1"/>
</dbReference>
<evidence type="ECO:0000256" key="10">
    <source>
        <dbReference type="ARBA" id="ARBA00023136"/>
    </source>
</evidence>
<feature type="domain" description="Cytochrome b5 heme-binding" evidence="16">
    <location>
        <begin position="2"/>
        <end position="78"/>
    </location>
</feature>
<evidence type="ECO:0000256" key="4">
    <source>
        <dbReference type="ARBA" id="ARBA00022692"/>
    </source>
</evidence>